<keyword evidence="2" id="KW-0808">Transferase</keyword>
<evidence type="ECO:0000256" key="4">
    <source>
        <dbReference type="ARBA" id="ARBA00022984"/>
    </source>
</evidence>
<feature type="active site" description="Nucleophile" evidence="7">
    <location>
        <position position="374"/>
    </location>
</feature>
<dbReference type="Gene3D" id="2.60.40.3780">
    <property type="match status" value="1"/>
</dbReference>
<gene>
    <name evidence="11" type="ORF">ITI46_27240</name>
</gene>
<dbReference type="PANTHER" id="PTHR30582:SF2">
    <property type="entry name" value="L,D-TRANSPEPTIDASE YCIB-RELATED"/>
    <property type="match status" value="1"/>
</dbReference>
<feature type="compositionally biased region" description="Low complexity" evidence="8">
    <location>
        <begin position="1"/>
        <end position="15"/>
    </location>
</feature>
<feature type="region of interest" description="Disordered" evidence="8">
    <location>
        <begin position="113"/>
        <end position="133"/>
    </location>
</feature>
<comment type="caution">
    <text evidence="11">The sequence shown here is derived from an EMBL/GenBank/DDBJ whole genome shotgun (WGS) entry which is preliminary data.</text>
</comment>
<dbReference type="Pfam" id="PF03734">
    <property type="entry name" value="YkuD"/>
    <property type="match status" value="1"/>
</dbReference>
<feature type="domain" description="L,D-TPase catalytic" evidence="10">
    <location>
        <begin position="275"/>
        <end position="405"/>
    </location>
</feature>
<feature type="region of interest" description="Disordered" evidence="8">
    <location>
        <begin position="1"/>
        <end position="26"/>
    </location>
</feature>
<evidence type="ECO:0000256" key="8">
    <source>
        <dbReference type="SAM" id="MobiDB-lite"/>
    </source>
</evidence>
<evidence type="ECO:0000256" key="3">
    <source>
        <dbReference type="ARBA" id="ARBA00022960"/>
    </source>
</evidence>
<evidence type="ECO:0000256" key="9">
    <source>
        <dbReference type="SAM" id="Phobius"/>
    </source>
</evidence>
<evidence type="ECO:0000313" key="12">
    <source>
        <dbReference type="Proteomes" id="UP001519064"/>
    </source>
</evidence>
<evidence type="ECO:0000256" key="6">
    <source>
        <dbReference type="ARBA" id="ARBA00023316"/>
    </source>
</evidence>
<dbReference type="Gene3D" id="2.40.440.10">
    <property type="entry name" value="L,D-transpeptidase catalytic domain-like"/>
    <property type="match status" value="1"/>
</dbReference>
<keyword evidence="4 7" id="KW-0573">Peptidoglycan synthesis</keyword>
<keyword evidence="12" id="KW-1185">Reference proteome</keyword>
<dbReference type="Pfam" id="PF17964">
    <property type="entry name" value="Big_10"/>
    <property type="match status" value="1"/>
</dbReference>
<evidence type="ECO:0000313" key="11">
    <source>
        <dbReference type="EMBL" id="MBO8195316.1"/>
    </source>
</evidence>
<dbReference type="RefSeq" id="WP_209242553.1">
    <property type="nucleotide sequence ID" value="NZ_JADKMA010000181.1"/>
</dbReference>
<protein>
    <submittedName>
        <fullName evidence="11">L,D-transpeptidase family protein</fullName>
    </submittedName>
</protein>
<keyword evidence="9" id="KW-0472">Membrane</keyword>
<dbReference type="InterPro" id="IPR005490">
    <property type="entry name" value="LD_TPept_cat_dom"/>
</dbReference>
<keyword evidence="6 7" id="KW-0961">Cell wall biogenesis/degradation</keyword>
<feature type="active site" description="Proton donor/acceptor" evidence="7">
    <location>
        <position position="355"/>
    </location>
</feature>
<evidence type="ECO:0000259" key="10">
    <source>
        <dbReference type="PROSITE" id="PS52029"/>
    </source>
</evidence>
<organism evidence="11 12">
    <name type="scientific">Streptomyces oryzae</name>
    <dbReference type="NCBI Taxonomy" id="1434886"/>
    <lineage>
        <taxon>Bacteria</taxon>
        <taxon>Bacillati</taxon>
        <taxon>Actinomycetota</taxon>
        <taxon>Actinomycetes</taxon>
        <taxon>Kitasatosporales</taxon>
        <taxon>Streptomycetaceae</taxon>
        <taxon>Streptomyces</taxon>
    </lineage>
</organism>
<name>A0ABS3XJ40_9ACTN</name>
<dbReference type="InterPro" id="IPR050979">
    <property type="entry name" value="LD-transpeptidase"/>
</dbReference>
<comment type="pathway">
    <text evidence="1 7">Cell wall biogenesis; peptidoglycan biosynthesis.</text>
</comment>
<dbReference type="CDD" id="cd16913">
    <property type="entry name" value="YkuD_like"/>
    <property type="match status" value="1"/>
</dbReference>
<dbReference type="InterPro" id="IPR038063">
    <property type="entry name" value="Transpep_catalytic_dom"/>
</dbReference>
<keyword evidence="9" id="KW-0812">Transmembrane</keyword>
<feature type="transmembrane region" description="Helical" evidence="9">
    <location>
        <begin position="29"/>
        <end position="48"/>
    </location>
</feature>
<dbReference type="SUPFAM" id="SSF141523">
    <property type="entry name" value="L,D-transpeptidase catalytic domain-like"/>
    <property type="match status" value="1"/>
</dbReference>
<proteinExistence type="predicted"/>
<evidence type="ECO:0000256" key="5">
    <source>
        <dbReference type="ARBA" id="ARBA00023315"/>
    </source>
</evidence>
<dbReference type="InterPro" id="IPR041280">
    <property type="entry name" value="Big_10"/>
</dbReference>
<sequence>MGRGARGTTARDGAGPHQRASRARRTRRALRALVAAVGLALLCAAPAGCGVMDDNKPPGDAIRVTPRDGSRSVPTSARVEVSVPEGELRSVRMQRKGKDAGRAVAGRFSADRRSWHPLPADRANASGRGGTGRGAGSVLELASTYVLDVVAIDGEGDRVIRHATFSTRVPPHRFVGYFRPEDRQTVGTATIVSLEFSHPIADRAAVERAISVSSRPSVPVAAHWFGRNRLDFRPRAFWRPGTEVTLDLRLRDVRGAPGVYGTQQKKVRYTIGRDQRSVVDVDRRTLTVQRGGRTVDRLDITAGTKKNPTYNGLMVISEKFEETRMNGDTVGFGGEYDIKDVPHALRLTRSGTFLHGNYWAPHHTFGERNTSHGCIGLEDERGGDERSPAGRFFRRSLVGDLVTVRGSHDRTVAADNGLGGWNMSWEKWVAGSALK</sequence>
<evidence type="ECO:0000256" key="7">
    <source>
        <dbReference type="PROSITE-ProRule" id="PRU01373"/>
    </source>
</evidence>
<dbReference type="EMBL" id="JADKMA010000181">
    <property type="protein sequence ID" value="MBO8195316.1"/>
    <property type="molecule type" value="Genomic_DNA"/>
</dbReference>
<keyword evidence="5" id="KW-0012">Acyltransferase</keyword>
<dbReference type="PANTHER" id="PTHR30582">
    <property type="entry name" value="L,D-TRANSPEPTIDASE"/>
    <property type="match status" value="1"/>
</dbReference>
<feature type="region of interest" description="Disordered" evidence="8">
    <location>
        <begin position="56"/>
        <end position="77"/>
    </location>
</feature>
<keyword evidence="9" id="KW-1133">Transmembrane helix</keyword>
<evidence type="ECO:0000256" key="2">
    <source>
        <dbReference type="ARBA" id="ARBA00022679"/>
    </source>
</evidence>
<evidence type="ECO:0000256" key="1">
    <source>
        <dbReference type="ARBA" id="ARBA00004752"/>
    </source>
</evidence>
<dbReference type="Proteomes" id="UP001519064">
    <property type="component" value="Unassembled WGS sequence"/>
</dbReference>
<accession>A0ABS3XJ40</accession>
<dbReference type="PROSITE" id="PS52029">
    <property type="entry name" value="LD_TPASE"/>
    <property type="match status" value="1"/>
</dbReference>
<reference evidence="11 12" key="1">
    <citation type="submission" date="2020-11" db="EMBL/GenBank/DDBJ databases">
        <title>Streptomyces spirodelae sp. nov., isolated from duckweed.</title>
        <authorList>
            <person name="Saimee Y."/>
            <person name="Duangmal K."/>
        </authorList>
    </citation>
    <scope>NUCLEOTIDE SEQUENCE [LARGE SCALE GENOMIC DNA]</scope>
    <source>
        <strain evidence="11 12">S16-07</strain>
    </source>
</reference>
<dbReference type="Gene3D" id="2.60.40.3710">
    <property type="match status" value="1"/>
</dbReference>
<keyword evidence="3 7" id="KW-0133">Cell shape</keyword>